<evidence type="ECO:0000256" key="1">
    <source>
        <dbReference type="RuleBase" id="RU000356"/>
    </source>
</evidence>
<dbReference type="Pfam" id="PF00042">
    <property type="entry name" value="Globin"/>
    <property type="match status" value="1"/>
</dbReference>
<dbReference type="InterPro" id="IPR009050">
    <property type="entry name" value="Globin-like_sf"/>
</dbReference>
<protein>
    <recommendedName>
        <fullName evidence="2">Globin domain-containing protein</fullName>
    </recommendedName>
</protein>
<comment type="similarity">
    <text evidence="1">Belongs to the globin family.</text>
</comment>
<dbReference type="GO" id="GO:0005344">
    <property type="term" value="F:oxygen carrier activity"/>
    <property type="evidence" value="ECO:0007669"/>
    <property type="project" value="UniProtKB-KW"/>
</dbReference>
<evidence type="ECO:0000313" key="3">
    <source>
        <dbReference type="EMBL" id="CAJ0603990.1"/>
    </source>
</evidence>
<keyword evidence="1" id="KW-0349">Heme</keyword>
<dbReference type="GO" id="GO:0020037">
    <property type="term" value="F:heme binding"/>
    <property type="evidence" value="ECO:0007669"/>
    <property type="project" value="InterPro"/>
</dbReference>
<name>A0AA36H579_CYLNA</name>
<dbReference type="InterPro" id="IPR000971">
    <property type="entry name" value="Globin"/>
</dbReference>
<gene>
    <name evidence="3" type="ORF">CYNAS_LOCUS15973</name>
</gene>
<dbReference type="SUPFAM" id="SSF46458">
    <property type="entry name" value="Globin-like"/>
    <property type="match status" value="1"/>
</dbReference>
<feature type="domain" description="Globin" evidence="2">
    <location>
        <begin position="21"/>
        <end position="195"/>
    </location>
</feature>
<evidence type="ECO:0000313" key="4">
    <source>
        <dbReference type="Proteomes" id="UP001176961"/>
    </source>
</evidence>
<dbReference type="AlphaFoldDB" id="A0AA36H579"/>
<dbReference type="InterPro" id="IPR044399">
    <property type="entry name" value="Mb-like_M"/>
</dbReference>
<accession>A0AA36H579</accession>
<dbReference type="InterPro" id="IPR012292">
    <property type="entry name" value="Globin/Proto"/>
</dbReference>
<keyword evidence="1" id="KW-0813">Transport</keyword>
<proteinExistence type="inferred from homology"/>
<keyword evidence="1" id="KW-0408">Iron</keyword>
<keyword evidence="4" id="KW-1185">Reference proteome</keyword>
<reference evidence="3" key="1">
    <citation type="submission" date="2023-07" db="EMBL/GenBank/DDBJ databases">
        <authorList>
            <consortium name="CYATHOMIX"/>
        </authorList>
    </citation>
    <scope>NUCLEOTIDE SEQUENCE</scope>
    <source>
        <strain evidence="3">N/A</strain>
    </source>
</reference>
<keyword evidence="1" id="KW-0561">Oxygen transport</keyword>
<dbReference type="GO" id="GO:0019825">
    <property type="term" value="F:oxygen binding"/>
    <property type="evidence" value="ECO:0007669"/>
    <property type="project" value="InterPro"/>
</dbReference>
<dbReference type="Gene3D" id="1.10.490.10">
    <property type="entry name" value="Globins"/>
    <property type="match status" value="1"/>
</dbReference>
<comment type="caution">
    <text evidence="3">The sequence shown here is derived from an EMBL/GenBank/DDBJ whole genome shotgun (WGS) entry which is preliminary data.</text>
</comment>
<keyword evidence="1" id="KW-0479">Metal-binding</keyword>
<evidence type="ECO:0000259" key="2">
    <source>
        <dbReference type="PROSITE" id="PS01033"/>
    </source>
</evidence>
<organism evidence="3 4">
    <name type="scientific">Cylicocyclus nassatus</name>
    <name type="common">Nematode worm</name>
    <dbReference type="NCBI Taxonomy" id="53992"/>
    <lineage>
        <taxon>Eukaryota</taxon>
        <taxon>Metazoa</taxon>
        <taxon>Ecdysozoa</taxon>
        <taxon>Nematoda</taxon>
        <taxon>Chromadorea</taxon>
        <taxon>Rhabditida</taxon>
        <taxon>Rhabditina</taxon>
        <taxon>Rhabditomorpha</taxon>
        <taxon>Strongyloidea</taxon>
        <taxon>Strongylidae</taxon>
        <taxon>Cylicocyclus</taxon>
    </lineage>
</organism>
<dbReference type="Proteomes" id="UP001176961">
    <property type="component" value="Unassembled WGS sequence"/>
</dbReference>
<dbReference type="CDD" id="cd01040">
    <property type="entry name" value="Mb-like"/>
    <property type="match status" value="1"/>
</dbReference>
<sequence>MIPRALQKLIFCATQGESTSELSDQEIAAVKDVWARARNGDVGTKILYALIEKKPSFAVYYGFDSTNMQEMRKSETFIAQAKRIQDFLDTVVASLGTCPDSTIHHMANRIGQIHYYKGVNFGADNWLTFKKVTVEQVIAMQKKASMFSLTPSKDFVVTEMTLESSRSAIERGCLYTIGWNKLMAIIIREMKRGFLQEAQRNCRDDSSTGTEDQ</sequence>
<dbReference type="EMBL" id="CATQJL010000305">
    <property type="protein sequence ID" value="CAJ0603990.1"/>
    <property type="molecule type" value="Genomic_DNA"/>
</dbReference>
<dbReference type="PROSITE" id="PS01033">
    <property type="entry name" value="GLOBIN"/>
    <property type="match status" value="1"/>
</dbReference>